<evidence type="ECO:0000313" key="2">
    <source>
        <dbReference type="Proteomes" id="UP000676336"/>
    </source>
</evidence>
<evidence type="ECO:0000313" key="1">
    <source>
        <dbReference type="EMBL" id="CAF4209356.1"/>
    </source>
</evidence>
<name>A0A8S2SAQ5_9BILA</name>
<organism evidence="1 2">
    <name type="scientific">Rotaria magnacalcarata</name>
    <dbReference type="NCBI Taxonomy" id="392030"/>
    <lineage>
        <taxon>Eukaryota</taxon>
        <taxon>Metazoa</taxon>
        <taxon>Spiralia</taxon>
        <taxon>Gnathifera</taxon>
        <taxon>Rotifera</taxon>
        <taxon>Eurotatoria</taxon>
        <taxon>Bdelloidea</taxon>
        <taxon>Philodinida</taxon>
        <taxon>Philodinidae</taxon>
        <taxon>Rotaria</taxon>
    </lineage>
</organism>
<dbReference type="AlphaFoldDB" id="A0A8S2SAQ5"/>
<dbReference type="EMBL" id="CAJOBI010019920">
    <property type="protein sequence ID" value="CAF4209356.1"/>
    <property type="molecule type" value="Genomic_DNA"/>
</dbReference>
<comment type="caution">
    <text evidence="1">The sequence shown here is derived from an EMBL/GenBank/DDBJ whole genome shotgun (WGS) entry which is preliminary data.</text>
</comment>
<proteinExistence type="predicted"/>
<feature type="non-terminal residue" evidence="1">
    <location>
        <position position="77"/>
    </location>
</feature>
<dbReference type="Proteomes" id="UP000676336">
    <property type="component" value="Unassembled WGS sequence"/>
</dbReference>
<reference evidence="1" key="1">
    <citation type="submission" date="2021-02" db="EMBL/GenBank/DDBJ databases">
        <authorList>
            <person name="Nowell W R."/>
        </authorList>
    </citation>
    <scope>NUCLEOTIDE SEQUENCE</scope>
</reference>
<sequence length="77" mass="8842">MPIQSSIQQMLNKPDVLTMLIKNVNENVNRNTIDTDFMFNYRHALDAKQHEVLKNKPDALLFQLYIDDIGLTNPIGA</sequence>
<accession>A0A8S2SAQ5</accession>
<protein>
    <submittedName>
        <fullName evidence="1">Uncharacterized protein</fullName>
    </submittedName>
</protein>
<gene>
    <name evidence="1" type="ORF">SMN809_LOCUS22241</name>
</gene>